<name>F0V240_MYCS3</name>
<evidence type="ECO:0000313" key="1">
    <source>
        <dbReference type="EMBL" id="CBZ40721.1"/>
    </source>
</evidence>
<dbReference type="RefSeq" id="WP_013609323.1">
    <property type="nucleotide sequence ID" value="NC_015153.1"/>
</dbReference>
<protein>
    <submittedName>
        <fullName evidence="1">Uncharacterized protein</fullName>
    </submittedName>
</protein>
<proteinExistence type="predicted"/>
<gene>
    <name evidence="1" type="ORF">MSUIS_06280</name>
</gene>
<reference evidence="1 2" key="1">
    <citation type="journal article" date="2011" name="J. Bacteriol.">
        <title>Complete genome sequence of the hemotrophic Mycoplasma suis strain KI3806.</title>
        <authorList>
            <person name="Oehlerking J."/>
            <person name="Kube M."/>
            <person name="Felder K.M."/>
            <person name="Matter D."/>
            <person name="Wittenbrink M.M."/>
            <person name="Schwarzenbach S."/>
            <person name="Kramer M.M."/>
            <person name="Hoelzle K."/>
            <person name="Hoelzle L.E."/>
        </authorList>
    </citation>
    <scope>NUCLEOTIDE SEQUENCE [LARGE SCALE GENOMIC DNA]</scope>
    <source>
        <strain evidence="2">KI_3806</strain>
    </source>
</reference>
<sequence>MKALKAITISIISLASLGGGFELNRLLTDNYLEENDVEWESVWILGEGQQNICSISHRKEGVKNNIDDRGQITRNCFTSWAQNLKKNKENSGAEWIVRARSEDSVLGILGTETFYEDFFDKRREEASVSDSSNDDSGKITFQDLKEKCDYKEKTDKDSWIHIKCSKPQTTS</sequence>
<dbReference type="EMBL" id="FQ790233">
    <property type="protein sequence ID" value="CBZ40721.1"/>
    <property type="molecule type" value="Genomic_DNA"/>
</dbReference>
<organism evidence="1 2">
    <name type="scientific">Mycoplasma suis (strain KI_3806)</name>
    <dbReference type="NCBI Taxonomy" id="708248"/>
    <lineage>
        <taxon>Bacteria</taxon>
        <taxon>Bacillati</taxon>
        <taxon>Mycoplasmatota</taxon>
        <taxon>Mollicutes</taxon>
        <taxon>Mycoplasmataceae</taxon>
        <taxon>Mycoplasma</taxon>
    </lineage>
</organism>
<dbReference type="KEGG" id="msk:MSUIS_06280"/>
<dbReference type="HOGENOM" id="CLU_113278_0_0_14"/>
<dbReference type="AlphaFoldDB" id="F0V240"/>
<dbReference type="Proteomes" id="UP000008645">
    <property type="component" value="Chromosome"/>
</dbReference>
<accession>F0V240</accession>
<evidence type="ECO:0000313" key="2">
    <source>
        <dbReference type="Proteomes" id="UP000008645"/>
    </source>
</evidence>